<evidence type="ECO:0000256" key="4">
    <source>
        <dbReference type="ARBA" id="ARBA00022833"/>
    </source>
</evidence>
<feature type="binding site" evidence="6">
    <location>
        <position position="38"/>
    </location>
    <ligand>
        <name>Zn(2+)</name>
        <dbReference type="ChEBI" id="CHEBI:29105"/>
    </ligand>
</feature>
<dbReference type="Proteomes" id="UP000481087">
    <property type="component" value="Unassembled WGS sequence"/>
</dbReference>
<dbReference type="RefSeq" id="WP_161409725.1">
    <property type="nucleotide sequence ID" value="NZ_WTUZ01000022.1"/>
</dbReference>
<keyword evidence="3 6" id="KW-0479">Metal-binding</keyword>
<dbReference type="EMBL" id="WTUZ01000022">
    <property type="protein sequence ID" value="MZQ85488.1"/>
    <property type="molecule type" value="Genomic_DNA"/>
</dbReference>
<dbReference type="Gene3D" id="3.40.1050.10">
    <property type="entry name" value="Carbonic anhydrase"/>
    <property type="match status" value="1"/>
</dbReference>
<dbReference type="PANTHER" id="PTHR43175:SF3">
    <property type="entry name" value="CARBON DISULFIDE HYDROLASE"/>
    <property type="match status" value="1"/>
</dbReference>
<dbReference type="SUPFAM" id="SSF53056">
    <property type="entry name" value="beta-carbonic anhydrase, cab"/>
    <property type="match status" value="1"/>
</dbReference>
<keyword evidence="8" id="KW-1185">Reference proteome</keyword>
<evidence type="ECO:0000313" key="7">
    <source>
        <dbReference type="EMBL" id="MZQ85488.1"/>
    </source>
</evidence>
<organism evidence="7 8">
    <name type="scientific">Paenibacillus silvestris</name>
    <dbReference type="NCBI Taxonomy" id="2606219"/>
    <lineage>
        <taxon>Bacteria</taxon>
        <taxon>Bacillati</taxon>
        <taxon>Bacillota</taxon>
        <taxon>Bacilli</taxon>
        <taxon>Bacillales</taxon>
        <taxon>Paenibacillaceae</taxon>
        <taxon>Paenibacillus</taxon>
    </lineage>
</organism>
<accession>A0A6L8V531</accession>
<dbReference type="PANTHER" id="PTHR43175">
    <property type="entry name" value="CARBONIC ANHYDRASE"/>
    <property type="match status" value="1"/>
</dbReference>
<dbReference type="SMART" id="SM00947">
    <property type="entry name" value="Pro_CA"/>
    <property type="match status" value="1"/>
</dbReference>
<comment type="caution">
    <text evidence="7">The sequence shown here is derived from an EMBL/GenBank/DDBJ whole genome shotgun (WGS) entry which is preliminary data.</text>
</comment>
<dbReference type="CDD" id="cd03379">
    <property type="entry name" value="beta_CA_cladeD"/>
    <property type="match status" value="1"/>
</dbReference>
<feature type="binding site" evidence="6">
    <location>
        <position position="40"/>
    </location>
    <ligand>
        <name>Zn(2+)</name>
        <dbReference type="ChEBI" id="CHEBI:29105"/>
    </ligand>
</feature>
<feature type="binding site" evidence="6">
    <location>
        <position position="99"/>
    </location>
    <ligand>
        <name>Zn(2+)</name>
        <dbReference type="ChEBI" id="CHEBI:29105"/>
    </ligand>
</feature>
<sequence length="187" mass="21004">MDRLYDMLQFNSEFVEKKEFEKYRTSRFKDRKMVVITCMDSRLTELLPRALNIKDGNSKIIKDAGAIVLHPFGSVMRSVIVAVYELNADEVFVVGHHDCGMSCIDPGKTINKMKENGISSDTLDTLQSSGINLEQWLHGFDSVEDSVKGSVQKVKNHPLLPKHIPVHGLVIDPETGKLDLIVDGYKS</sequence>
<proteinExistence type="inferred from homology"/>
<keyword evidence="4 6" id="KW-0862">Zinc</keyword>
<evidence type="ECO:0000256" key="1">
    <source>
        <dbReference type="ARBA" id="ARBA00006217"/>
    </source>
</evidence>
<dbReference type="InterPro" id="IPR036874">
    <property type="entry name" value="Carbonic_anhydrase_sf"/>
</dbReference>
<protein>
    <recommendedName>
        <fullName evidence="2">carbonic anhydrase</fullName>
        <ecNumber evidence="2">4.2.1.1</ecNumber>
    </recommendedName>
</protein>
<evidence type="ECO:0000256" key="2">
    <source>
        <dbReference type="ARBA" id="ARBA00012925"/>
    </source>
</evidence>
<dbReference type="InterPro" id="IPR001765">
    <property type="entry name" value="Carbonic_anhydrase"/>
</dbReference>
<name>A0A6L8V531_9BACL</name>
<gene>
    <name evidence="7" type="ORF">GQF01_25550</name>
</gene>
<evidence type="ECO:0000313" key="8">
    <source>
        <dbReference type="Proteomes" id="UP000481087"/>
    </source>
</evidence>
<feature type="binding site" evidence="6">
    <location>
        <position position="96"/>
    </location>
    <ligand>
        <name>Zn(2+)</name>
        <dbReference type="ChEBI" id="CHEBI:29105"/>
    </ligand>
</feature>
<dbReference type="AlphaFoldDB" id="A0A6L8V531"/>
<evidence type="ECO:0000256" key="3">
    <source>
        <dbReference type="ARBA" id="ARBA00022723"/>
    </source>
</evidence>
<dbReference type="GO" id="GO:0008270">
    <property type="term" value="F:zinc ion binding"/>
    <property type="evidence" value="ECO:0007669"/>
    <property type="project" value="InterPro"/>
</dbReference>
<reference evidence="7 8" key="1">
    <citation type="submission" date="2019-12" db="EMBL/GenBank/DDBJ databases">
        <title>Paenibacillus sp. nov. sp. isolated from soil.</title>
        <authorList>
            <person name="Kim J."/>
            <person name="Jeong S.E."/>
            <person name="Jung H.S."/>
            <person name="Jeon C.O."/>
        </authorList>
    </citation>
    <scope>NUCLEOTIDE SEQUENCE [LARGE SCALE GENOMIC DNA]</scope>
    <source>
        <strain evidence="7 8">5J-6</strain>
    </source>
</reference>
<comment type="cofactor">
    <cofactor evidence="6">
        <name>Zn(2+)</name>
        <dbReference type="ChEBI" id="CHEBI:29105"/>
    </cofactor>
    <text evidence="6">Binds 1 zinc ion per subunit.</text>
</comment>
<comment type="similarity">
    <text evidence="1">Belongs to the beta-class carbonic anhydrase family.</text>
</comment>
<evidence type="ECO:0000256" key="5">
    <source>
        <dbReference type="ARBA" id="ARBA00048348"/>
    </source>
</evidence>
<dbReference type="Pfam" id="PF00484">
    <property type="entry name" value="Pro_CA"/>
    <property type="match status" value="1"/>
</dbReference>
<dbReference type="GO" id="GO:0004089">
    <property type="term" value="F:carbonate dehydratase activity"/>
    <property type="evidence" value="ECO:0007669"/>
    <property type="project" value="UniProtKB-EC"/>
</dbReference>
<dbReference type="EC" id="4.2.1.1" evidence="2"/>
<evidence type="ECO:0000256" key="6">
    <source>
        <dbReference type="PIRSR" id="PIRSR601765-1"/>
    </source>
</evidence>
<comment type="catalytic activity">
    <reaction evidence="5">
        <text>hydrogencarbonate + H(+) = CO2 + H2O</text>
        <dbReference type="Rhea" id="RHEA:10748"/>
        <dbReference type="ChEBI" id="CHEBI:15377"/>
        <dbReference type="ChEBI" id="CHEBI:15378"/>
        <dbReference type="ChEBI" id="CHEBI:16526"/>
        <dbReference type="ChEBI" id="CHEBI:17544"/>
        <dbReference type="EC" id="4.2.1.1"/>
    </reaction>
</comment>